<organism evidence="1 2">
    <name type="scientific">Algibacter pectinivorans</name>
    <dbReference type="NCBI Taxonomy" id="870482"/>
    <lineage>
        <taxon>Bacteria</taxon>
        <taxon>Pseudomonadati</taxon>
        <taxon>Bacteroidota</taxon>
        <taxon>Flavobacteriia</taxon>
        <taxon>Flavobacteriales</taxon>
        <taxon>Flavobacteriaceae</taxon>
        <taxon>Algibacter</taxon>
    </lineage>
</organism>
<keyword evidence="2" id="KW-1185">Reference proteome</keyword>
<sequence>MKQTLTYLLIVFLCFSCKTDDATPDCSAVLCEEPNLNINLIDSETYLNVILQDNIEAESIVIKNASENVMPFSISESNGNLYIAKQNTSDTLEIQINSEIVATISYDTTAPKTNECCDFGILTNVDIEGLSYIVENNLISIYI</sequence>
<name>A0A1I1P7V3_9FLAO</name>
<dbReference type="OrthoDB" id="1441583at2"/>
<proteinExistence type="predicted"/>
<dbReference type="STRING" id="870482.SAMN04487987_103268"/>
<dbReference type="AlphaFoldDB" id="A0A1I1P7V3"/>
<evidence type="ECO:0000313" key="2">
    <source>
        <dbReference type="Proteomes" id="UP000199439"/>
    </source>
</evidence>
<reference evidence="2" key="1">
    <citation type="submission" date="2016-10" db="EMBL/GenBank/DDBJ databases">
        <authorList>
            <person name="Varghese N."/>
            <person name="Submissions S."/>
        </authorList>
    </citation>
    <scope>NUCLEOTIDE SEQUENCE [LARGE SCALE GENOMIC DNA]</scope>
    <source>
        <strain evidence="2">DSM 25730</strain>
    </source>
</reference>
<accession>A0A1I1P7V3</accession>
<gene>
    <name evidence="1" type="ORF">SAMN04487987_103268</name>
</gene>
<dbReference type="Proteomes" id="UP000199439">
    <property type="component" value="Unassembled WGS sequence"/>
</dbReference>
<dbReference type="RefSeq" id="WP_092850498.1">
    <property type="nucleotide sequence ID" value="NZ_FOMI01000003.1"/>
</dbReference>
<dbReference type="EMBL" id="FOMI01000003">
    <property type="protein sequence ID" value="SFD05899.1"/>
    <property type="molecule type" value="Genomic_DNA"/>
</dbReference>
<protein>
    <submittedName>
        <fullName evidence="1">Uncharacterized protein</fullName>
    </submittedName>
</protein>
<evidence type="ECO:0000313" key="1">
    <source>
        <dbReference type="EMBL" id="SFD05899.1"/>
    </source>
</evidence>